<accession>A0AA52H9S7</accession>
<dbReference type="SUPFAM" id="SSF50156">
    <property type="entry name" value="PDZ domain-like"/>
    <property type="match status" value="1"/>
</dbReference>
<dbReference type="RefSeq" id="WP_310797835.1">
    <property type="nucleotide sequence ID" value="NZ_CP123872.1"/>
</dbReference>
<name>A0AA52H9S7_9PROT</name>
<dbReference type="InterPro" id="IPR053145">
    <property type="entry name" value="AB_hydrolase_Est10"/>
</dbReference>
<keyword evidence="3" id="KW-1185">Reference proteome</keyword>
<dbReference type="GO" id="GO:0052689">
    <property type="term" value="F:carboxylic ester hydrolase activity"/>
    <property type="evidence" value="ECO:0007669"/>
    <property type="project" value="TreeGrafter"/>
</dbReference>
<dbReference type="Gene3D" id="2.30.42.10">
    <property type="match status" value="1"/>
</dbReference>
<dbReference type="InterPro" id="IPR036034">
    <property type="entry name" value="PDZ_sf"/>
</dbReference>
<proteinExistence type="predicted"/>
<dbReference type="InterPro" id="IPR029058">
    <property type="entry name" value="AB_hydrolase_fold"/>
</dbReference>
<protein>
    <submittedName>
        <fullName evidence="2">PDZ domain-containing protein</fullName>
    </submittedName>
</protein>
<dbReference type="AlphaFoldDB" id="A0AA52H9S7"/>
<reference evidence="2" key="1">
    <citation type="submission" date="2023-04" db="EMBL/GenBank/DDBJ databases">
        <title>Complete genome sequence of Temperatibacter marinus.</title>
        <authorList>
            <person name="Rong J.-C."/>
            <person name="Yi M.-L."/>
            <person name="Zhao Q."/>
        </authorList>
    </citation>
    <scope>NUCLEOTIDE SEQUENCE</scope>
    <source>
        <strain evidence="2">NBRC 110045</strain>
    </source>
</reference>
<dbReference type="InterPro" id="IPR001478">
    <property type="entry name" value="PDZ"/>
</dbReference>
<gene>
    <name evidence="2" type="ORF">QGN29_10620</name>
</gene>
<organism evidence="2 3">
    <name type="scientific">Temperatibacter marinus</name>
    <dbReference type="NCBI Taxonomy" id="1456591"/>
    <lineage>
        <taxon>Bacteria</taxon>
        <taxon>Pseudomonadati</taxon>
        <taxon>Pseudomonadota</taxon>
        <taxon>Alphaproteobacteria</taxon>
        <taxon>Kordiimonadales</taxon>
        <taxon>Temperatibacteraceae</taxon>
        <taxon>Temperatibacter</taxon>
    </lineage>
</organism>
<dbReference type="EMBL" id="CP123872">
    <property type="protein sequence ID" value="WND02000.1"/>
    <property type="molecule type" value="Genomic_DNA"/>
</dbReference>
<dbReference type="Proteomes" id="UP001268683">
    <property type="component" value="Chromosome"/>
</dbReference>
<dbReference type="PANTHER" id="PTHR43265:SF1">
    <property type="entry name" value="ESTERASE ESTD"/>
    <property type="match status" value="1"/>
</dbReference>
<dbReference type="PANTHER" id="PTHR43265">
    <property type="entry name" value="ESTERASE ESTD"/>
    <property type="match status" value="1"/>
</dbReference>
<feature type="domain" description="PDZ" evidence="1">
    <location>
        <begin position="33"/>
        <end position="104"/>
    </location>
</feature>
<sequence length="446" mass="49988">MLNYFRTSLIAGGLCITAVLCSPLAAKELPRHAVWGAKFSLNTSAGVTVTSVEPNMALFKAGLRMGDVVLKVNDQAIGGPVSWSKITASLIAGRQYKLVVRRSLEELVFSVELPPVQKERYDHLETTYTSIINDYGIRQQVIITKPKQMKEGEKRPALYILTGLSCSSVELTRPPGRSHNWGRTLRALVEDTGMVVLRVEKPGLGDSEGDCGSTDFKTELNGYEVAYKMLKSLPYVDENNVVVFGSSMGSAIAPYLANKYGAAGVISDGTFYRSWFEHMLEIERRIKRMQGKNDTEITTLMTQAYIPLYYGMLIEKKSYGDVINKTPSLAQYNYHGPDHMYGRPVQYYHQVQDFDFAGNWQNLKIPVRLRWGTNDWIMSEYDNDLIVSTLKRAGNTDVILEKYPGLDHWSTVHKSEEDSFNGRPGQWEEAIAGGLVAWARELAGLK</sequence>
<dbReference type="SUPFAM" id="SSF53474">
    <property type="entry name" value="alpha/beta-Hydrolases"/>
    <property type="match status" value="1"/>
</dbReference>
<dbReference type="KEGG" id="tmk:QGN29_10620"/>
<dbReference type="SMART" id="SM00228">
    <property type="entry name" value="PDZ"/>
    <property type="match status" value="1"/>
</dbReference>
<dbReference type="Gene3D" id="3.40.50.1820">
    <property type="entry name" value="alpha/beta hydrolase"/>
    <property type="match status" value="1"/>
</dbReference>
<evidence type="ECO:0000313" key="3">
    <source>
        <dbReference type="Proteomes" id="UP001268683"/>
    </source>
</evidence>
<dbReference type="Pfam" id="PF13180">
    <property type="entry name" value="PDZ_2"/>
    <property type="match status" value="1"/>
</dbReference>
<evidence type="ECO:0000313" key="2">
    <source>
        <dbReference type="EMBL" id="WND02000.1"/>
    </source>
</evidence>
<evidence type="ECO:0000259" key="1">
    <source>
        <dbReference type="SMART" id="SM00228"/>
    </source>
</evidence>